<keyword evidence="1" id="KW-0472">Membrane</keyword>
<keyword evidence="1" id="KW-1133">Transmembrane helix</keyword>
<evidence type="ECO:0000259" key="2">
    <source>
        <dbReference type="Pfam" id="PF09851"/>
    </source>
</evidence>
<keyword evidence="1" id="KW-0812">Transmembrane</keyword>
<feature type="transmembrane region" description="Helical" evidence="1">
    <location>
        <begin position="12"/>
        <end position="31"/>
    </location>
</feature>
<dbReference type="AlphaFoldDB" id="A0A520X8I1"/>
<evidence type="ECO:0000313" key="4">
    <source>
        <dbReference type="Proteomes" id="UP000322454"/>
    </source>
</evidence>
<name>A0A520X8I1_9DELT</name>
<feature type="domain" description="SHOCT" evidence="2">
    <location>
        <begin position="64"/>
        <end position="89"/>
    </location>
</feature>
<evidence type="ECO:0000256" key="1">
    <source>
        <dbReference type="SAM" id="Phobius"/>
    </source>
</evidence>
<accession>A0A520X8I1</accession>
<dbReference type="Pfam" id="PF09851">
    <property type="entry name" value="SHOCT"/>
    <property type="match status" value="1"/>
</dbReference>
<protein>
    <submittedName>
        <fullName evidence="3">SHOCT domain-containing protein</fullName>
    </submittedName>
</protein>
<reference evidence="3 4" key="1">
    <citation type="submission" date="2019-01" db="EMBL/GenBank/DDBJ databases">
        <title>Insights into ecological role of a new deltaproteobacterial order Candidatus Sinidesulfobacterales (Sva0485) by metagenomics and metatranscriptomics.</title>
        <authorList>
            <person name="Tan S."/>
            <person name="Liu J."/>
            <person name="Fang Y."/>
            <person name="Hedlund B."/>
            <person name="Lian Z.-H."/>
            <person name="Huang L.-Y."/>
            <person name="Li J.-T."/>
            <person name="Huang L.-N."/>
            <person name="Li W.-J."/>
            <person name="Jiang H.-C."/>
            <person name="Dong H.-L."/>
            <person name="Shu W.-S."/>
        </authorList>
    </citation>
    <scope>NUCLEOTIDE SEQUENCE [LARGE SCALE GENOMIC DNA]</scope>
    <source>
        <strain evidence="3">AP4</strain>
    </source>
</reference>
<sequence length="91" mass="10604">MMPYFFWGSGMWIFPIIGIIVMLLIVLMIFWRGGFIGGCGGNGHDWHYHDDDRHYTKDSRSESAVDILNKRYAKGEITKEEFERMKKDIAG</sequence>
<proteinExistence type="predicted"/>
<dbReference type="InterPro" id="IPR018649">
    <property type="entry name" value="SHOCT"/>
</dbReference>
<dbReference type="EMBL" id="SHMQ01000036">
    <property type="protein sequence ID" value="RZV37503.1"/>
    <property type="molecule type" value="Genomic_DNA"/>
</dbReference>
<organism evidence="3 4">
    <name type="scientific">Candidatus Acidulodesulfobacterium acidiphilum</name>
    <dbReference type="NCBI Taxonomy" id="2597224"/>
    <lineage>
        <taxon>Bacteria</taxon>
        <taxon>Deltaproteobacteria</taxon>
        <taxon>Candidatus Acidulodesulfobacterales</taxon>
        <taxon>Candidatus Acidulodesulfobacterium</taxon>
    </lineage>
</organism>
<dbReference type="Proteomes" id="UP000322454">
    <property type="component" value="Unassembled WGS sequence"/>
</dbReference>
<evidence type="ECO:0000313" key="3">
    <source>
        <dbReference type="EMBL" id="RZV37503.1"/>
    </source>
</evidence>
<gene>
    <name evidence="3" type="ORF">EVJ48_08870</name>
</gene>
<comment type="caution">
    <text evidence="3">The sequence shown here is derived from an EMBL/GenBank/DDBJ whole genome shotgun (WGS) entry which is preliminary data.</text>
</comment>